<dbReference type="Proteomes" id="UP000268908">
    <property type="component" value="Unassembled WGS sequence"/>
</dbReference>
<dbReference type="SUPFAM" id="SSF53335">
    <property type="entry name" value="S-adenosyl-L-methionine-dependent methyltransferases"/>
    <property type="match status" value="1"/>
</dbReference>
<keyword evidence="3" id="KW-0489">Methyltransferase</keyword>
<organism evidence="3 4">
    <name type="scientific">Sulfurisoma sediminicola</name>
    <dbReference type="NCBI Taxonomy" id="1381557"/>
    <lineage>
        <taxon>Bacteria</taxon>
        <taxon>Pseudomonadati</taxon>
        <taxon>Pseudomonadota</taxon>
        <taxon>Betaproteobacteria</taxon>
        <taxon>Nitrosomonadales</taxon>
        <taxon>Sterolibacteriaceae</taxon>
        <taxon>Sulfurisoma</taxon>
    </lineage>
</organism>
<dbReference type="EMBL" id="RCCI01000004">
    <property type="protein sequence ID" value="RLJ67604.1"/>
    <property type="molecule type" value="Genomic_DNA"/>
</dbReference>
<dbReference type="GO" id="GO:0032259">
    <property type="term" value="P:methylation"/>
    <property type="evidence" value="ECO:0007669"/>
    <property type="project" value="UniProtKB-KW"/>
</dbReference>
<feature type="domain" description="Methyltransferase type 11" evidence="2">
    <location>
        <begin position="62"/>
        <end position="147"/>
    </location>
</feature>
<evidence type="ECO:0000313" key="4">
    <source>
        <dbReference type="Proteomes" id="UP000268908"/>
    </source>
</evidence>
<proteinExistence type="predicted"/>
<dbReference type="AlphaFoldDB" id="A0A497XID8"/>
<accession>A0A497XID8</accession>
<dbReference type="RefSeq" id="WP_121239582.1">
    <property type="nucleotide sequence ID" value="NZ_RCCI01000004.1"/>
</dbReference>
<comment type="caution">
    <text evidence="3">The sequence shown here is derived from an EMBL/GenBank/DDBJ whole genome shotgun (WGS) entry which is preliminary data.</text>
</comment>
<dbReference type="PANTHER" id="PTHR44068">
    <property type="entry name" value="ZGC:194242"/>
    <property type="match status" value="1"/>
</dbReference>
<dbReference type="GO" id="GO:0008757">
    <property type="term" value="F:S-adenosylmethionine-dependent methyltransferase activity"/>
    <property type="evidence" value="ECO:0007669"/>
    <property type="project" value="InterPro"/>
</dbReference>
<dbReference type="PANTHER" id="PTHR44068:SF11">
    <property type="entry name" value="GERANYL DIPHOSPHATE 2-C-METHYLTRANSFERASE"/>
    <property type="match status" value="1"/>
</dbReference>
<keyword evidence="1 3" id="KW-0808">Transferase</keyword>
<keyword evidence="4" id="KW-1185">Reference proteome</keyword>
<sequence length="257" mass="28793">MIKSRIKEIWNEIDRLAEDEEPKALRDSIGEILNGVELSTSVRTPADLATRMAKLASGTNLLDFGCGRGPHRELLERSGFTWTGLEYGSSNAPGMIGVSQSKQISFYDGKRIPFEECSFDAIWSWQALEHVPEPDMALSEISRVLKHTTGVFAGSVSFLEPYHPWSTFGYSPYGLYVILKKHGFRLLALYPGPDVITMALRYLHLYTGHQLSDEDAGILALPSDMEAHLRIHQRDTRHMAGVLLQLSACIRFLAVKE</sequence>
<reference evidence="3 4" key="1">
    <citation type="submission" date="2018-10" db="EMBL/GenBank/DDBJ databases">
        <title>Genomic Encyclopedia of Type Strains, Phase IV (KMG-IV): sequencing the most valuable type-strain genomes for metagenomic binning, comparative biology and taxonomic classification.</title>
        <authorList>
            <person name="Goeker M."/>
        </authorList>
    </citation>
    <scope>NUCLEOTIDE SEQUENCE [LARGE SCALE GENOMIC DNA]</scope>
    <source>
        <strain evidence="3 4">DSM 26916</strain>
    </source>
</reference>
<evidence type="ECO:0000313" key="3">
    <source>
        <dbReference type="EMBL" id="RLJ67604.1"/>
    </source>
</evidence>
<dbReference type="InterPro" id="IPR029063">
    <property type="entry name" value="SAM-dependent_MTases_sf"/>
</dbReference>
<dbReference type="Pfam" id="PF08241">
    <property type="entry name" value="Methyltransf_11"/>
    <property type="match status" value="1"/>
</dbReference>
<dbReference type="InterPro" id="IPR013216">
    <property type="entry name" value="Methyltransf_11"/>
</dbReference>
<dbReference type="OrthoDB" id="6006151at2"/>
<name>A0A497XID8_9PROT</name>
<dbReference type="InterPro" id="IPR050447">
    <property type="entry name" value="Erg6_SMT_methyltransf"/>
</dbReference>
<gene>
    <name evidence="3" type="ORF">DFR35_0151</name>
</gene>
<protein>
    <submittedName>
        <fullName evidence="3">Methyltransferase family protein</fullName>
    </submittedName>
</protein>
<evidence type="ECO:0000256" key="1">
    <source>
        <dbReference type="ARBA" id="ARBA00022679"/>
    </source>
</evidence>
<evidence type="ECO:0000259" key="2">
    <source>
        <dbReference type="Pfam" id="PF08241"/>
    </source>
</evidence>
<dbReference type="Gene3D" id="3.40.50.150">
    <property type="entry name" value="Vaccinia Virus protein VP39"/>
    <property type="match status" value="1"/>
</dbReference>